<name>A0A974S279_PERPY</name>
<dbReference type="Proteomes" id="UP000595254">
    <property type="component" value="Chromosome"/>
</dbReference>
<dbReference type="EMBL" id="CP068053">
    <property type="protein sequence ID" value="QQT02306.1"/>
    <property type="molecule type" value="Genomic_DNA"/>
</dbReference>
<dbReference type="RefSeq" id="WP_051387804.1">
    <property type="nucleotide sequence ID" value="NZ_CP068053.1"/>
</dbReference>
<reference evidence="1 2" key="1">
    <citation type="submission" date="2021-01" db="EMBL/GenBank/DDBJ databases">
        <title>FDA dAtabase for Regulatory Grade micrObial Sequences (FDA-ARGOS): Supporting development and validation of Infectious Disease Dx tests.</title>
        <authorList>
            <person name="Nelson B."/>
            <person name="Plummer A."/>
            <person name="Tallon L."/>
            <person name="Sadzewicz L."/>
            <person name="Zhao X."/>
            <person name="Boylan J."/>
            <person name="Ott S."/>
            <person name="Bowen H."/>
            <person name="Vavikolanu K."/>
            <person name="Mehta A."/>
            <person name="Aluvathingal J."/>
            <person name="Nadendla S."/>
            <person name="Myers T."/>
            <person name="Yan Y."/>
            <person name="Sichtig H."/>
        </authorList>
    </citation>
    <scope>NUCLEOTIDE SEQUENCE [LARGE SCALE GENOMIC DNA]</scope>
    <source>
        <strain evidence="1 2">FDAARGOS_1161</strain>
    </source>
</reference>
<proteinExistence type="predicted"/>
<organism evidence="1 2">
    <name type="scientific">Peribacillus psychrosaccharolyticus</name>
    <name type="common">Bacillus psychrosaccharolyticus</name>
    <dbReference type="NCBI Taxonomy" id="1407"/>
    <lineage>
        <taxon>Bacteria</taxon>
        <taxon>Bacillati</taxon>
        <taxon>Bacillota</taxon>
        <taxon>Bacilli</taxon>
        <taxon>Bacillales</taxon>
        <taxon>Bacillaceae</taxon>
        <taxon>Peribacillus</taxon>
    </lineage>
</organism>
<dbReference type="SUPFAM" id="SSF52172">
    <property type="entry name" value="CheY-like"/>
    <property type="match status" value="1"/>
</dbReference>
<gene>
    <name evidence="1" type="ORF">I6J18_10995</name>
</gene>
<evidence type="ECO:0000313" key="1">
    <source>
        <dbReference type="EMBL" id="QQT02306.1"/>
    </source>
</evidence>
<evidence type="ECO:0000313" key="2">
    <source>
        <dbReference type="Proteomes" id="UP000595254"/>
    </source>
</evidence>
<dbReference type="AlphaFoldDB" id="A0A974S279"/>
<sequence length="86" mass="10339">MYKVMIVEDNVTNDYRRVLKKWNFELMIGEAFDQVDKLVDSNLPSFDSFYWCERIRKFSDVLIIFISSRDGCPRDDLIQEPFSLEF</sequence>
<accession>A0A974S279</accession>
<protein>
    <submittedName>
        <fullName evidence="1">Response regulator transcription factor</fullName>
    </submittedName>
</protein>
<keyword evidence="2" id="KW-1185">Reference proteome</keyword>
<dbReference type="KEGG" id="ppsr:I6J18_10995"/>
<dbReference type="InterPro" id="IPR011006">
    <property type="entry name" value="CheY-like_superfamily"/>
</dbReference>